<keyword evidence="3" id="KW-0378">Hydrolase</keyword>
<dbReference type="InterPro" id="IPR015797">
    <property type="entry name" value="NUDIX_hydrolase-like_dom_sf"/>
</dbReference>
<evidence type="ECO:0000256" key="1">
    <source>
        <dbReference type="ARBA" id="ARBA00005582"/>
    </source>
</evidence>
<organism evidence="3 4">
    <name type="scientific">Cylindrospermopsis raciborskii CENA303</name>
    <dbReference type="NCBI Taxonomy" id="1170769"/>
    <lineage>
        <taxon>Bacteria</taxon>
        <taxon>Bacillati</taxon>
        <taxon>Cyanobacteriota</taxon>
        <taxon>Cyanophyceae</taxon>
        <taxon>Nostocales</taxon>
        <taxon>Aphanizomenonaceae</taxon>
        <taxon>Cylindrospermopsis</taxon>
    </lineage>
</organism>
<dbReference type="CDD" id="cd18882">
    <property type="entry name" value="NUDIX_Hydrolase"/>
    <property type="match status" value="1"/>
</dbReference>
<accession>A0A1X4GIU6</accession>
<protein>
    <submittedName>
        <fullName evidence="3">NUDIX hydrolase</fullName>
    </submittedName>
</protein>
<evidence type="ECO:0000259" key="2">
    <source>
        <dbReference type="PROSITE" id="PS51462"/>
    </source>
</evidence>
<dbReference type="GO" id="GO:0016787">
    <property type="term" value="F:hydrolase activity"/>
    <property type="evidence" value="ECO:0007669"/>
    <property type="project" value="UniProtKB-KW"/>
</dbReference>
<sequence length="142" mass="16299">MSNHQIPEVSIVILYQDHQYLMQLRDNIPHIAAPGCWGLFGGHLELGETPEVALVREIKEEIDYQLSTFAKFGIYPDDNVIRHVFHAPLLTELSQLTLYEGWDMALLTDQDIMAGSCYSHKAGQVRYLAHIHQKIMLDFIYS</sequence>
<gene>
    <name evidence="3" type="ORF">B7O87_01850</name>
</gene>
<dbReference type="Pfam" id="PF00293">
    <property type="entry name" value="NUDIX"/>
    <property type="match status" value="1"/>
</dbReference>
<comment type="similarity">
    <text evidence="1">Belongs to the Nudix hydrolase family.</text>
</comment>
<evidence type="ECO:0000313" key="4">
    <source>
        <dbReference type="Proteomes" id="UP000192997"/>
    </source>
</evidence>
<dbReference type="AlphaFoldDB" id="A0A1X4GIU6"/>
<dbReference type="PANTHER" id="PTHR43736">
    <property type="entry name" value="ADP-RIBOSE PYROPHOSPHATASE"/>
    <property type="match status" value="1"/>
</dbReference>
<comment type="caution">
    <text evidence="3">The sequence shown here is derived from an EMBL/GenBank/DDBJ whole genome shotgun (WGS) entry which is preliminary data.</text>
</comment>
<dbReference type="Proteomes" id="UP000192997">
    <property type="component" value="Unassembled WGS sequence"/>
</dbReference>
<evidence type="ECO:0000313" key="3">
    <source>
        <dbReference type="EMBL" id="OSO97023.1"/>
    </source>
</evidence>
<dbReference type="RefSeq" id="WP_009341562.1">
    <property type="nucleotide sequence ID" value="NZ_NBYN01000006.1"/>
</dbReference>
<dbReference type="PANTHER" id="PTHR43736:SF1">
    <property type="entry name" value="DIHYDRONEOPTERIN TRIPHOSPHATE DIPHOSPHATASE"/>
    <property type="match status" value="1"/>
</dbReference>
<name>A0A1X4GIU6_9CYAN</name>
<dbReference type="EMBL" id="NBYN01000006">
    <property type="protein sequence ID" value="OSO97023.1"/>
    <property type="molecule type" value="Genomic_DNA"/>
</dbReference>
<dbReference type="PROSITE" id="PS51462">
    <property type="entry name" value="NUDIX"/>
    <property type="match status" value="1"/>
</dbReference>
<feature type="domain" description="Nudix hydrolase" evidence="2">
    <location>
        <begin position="4"/>
        <end position="130"/>
    </location>
</feature>
<dbReference type="InterPro" id="IPR000086">
    <property type="entry name" value="NUDIX_hydrolase_dom"/>
</dbReference>
<reference evidence="4" key="1">
    <citation type="submission" date="2017-04" db="EMBL/GenBank/DDBJ databases">
        <authorList>
            <person name="Abreu V.A."/>
            <person name="Popin R.V."/>
            <person name="Rigonato J."/>
            <person name="Andreote A.P."/>
            <person name="Schaker P.C."/>
            <person name="Hoff-Risseti C."/>
            <person name="Alvarenga D.O."/>
            <person name="Varani A.M."/>
            <person name="Fiore M.F."/>
        </authorList>
    </citation>
    <scope>NUCLEOTIDE SEQUENCE [LARGE SCALE GENOMIC DNA]</scope>
    <source>
        <strain evidence="4">CENA303</strain>
    </source>
</reference>
<dbReference type="SUPFAM" id="SSF55811">
    <property type="entry name" value="Nudix"/>
    <property type="match status" value="1"/>
</dbReference>
<dbReference type="Gene3D" id="3.90.79.10">
    <property type="entry name" value="Nucleoside Triphosphate Pyrophosphohydrolase"/>
    <property type="match status" value="1"/>
</dbReference>
<proteinExistence type="inferred from homology"/>